<evidence type="ECO:0000256" key="8">
    <source>
        <dbReference type="ARBA" id="ARBA00022840"/>
    </source>
</evidence>
<dbReference type="Pfam" id="PF02912">
    <property type="entry name" value="Phe_tRNA-synt_N"/>
    <property type="match status" value="1"/>
</dbReference>
<keyword evidence="8 13" id="KW-0067">ATP-binding</keyword>
<proteinExistence type="inferred from homology"/>
<evidence type="ECO:0000259" key="14">
    <source>
        <dbReference type="PROSITE" id="PS50862"/>
    </source>
</evidence>
<keyword evidence="11 13" id="KW-0030">Aminoacyl-tRNA synthetase</keyword>
<evidence type="ECO:0000256" key="12">
    <source>
        <dbReference type="ARBA" id="ARBA00049255"/>
    </source>
</evidence>
<evidence type="ECO:0000256" key="1">
    <source>
        <dbReference type="ARBA" id="ARBA00004496"/>
    </source>
</evidence>
<evidence type="ECO:0000256" key="13">
    <source>
        <dbReference type="HAMAP-Rule" id="MF_00281"/>
    </source>
</evidence>
<accession>A0ABS5IBG9</accession>
<evidence type="ECO:0000256" key="10">
    <source>
        <dbReference type="ARBA" id="ARBA00022917"/>
    </source>
</evidence>
<comment type="cofactor">
    <cofactor evidence="13">
        <name>Mg(2+)</name>
        <dbReference type="ChEBI" id="CHEBI:18420"/>
    </cofactor>
    <text evidence="13">Binds 2 magnesium ions per tetramer.</text>
</comment>
<dbReference type="InterPro" id="IPR045864">
    <property type="entry name" value="aa-tRNA-synth_II/BPL/LPL"/>
</dbReference>
<feature type="domain" description="Aminoacyl-transfer RNA synthetases class-II family profile" evidence="14">
    <location>
        <begin position="111"/>
        <end position="347"/>
    </location>
</feature>
<evidence type="ECO:0000313" key="15">
    <source>
        <dbReference type="EMBL" id="MBR9971774.1"/>
    </source>
</evidence>
<dbReference type="Pfam" id="PF01409">
    <property type="entry name" value="tRNA-synt_2d"/>
    <property type="match status" value="1"/>
</dbReference>
<dbReference type="InterPro" id="IPR006195">
    <property type="entry name" value="aa-tRNA-synth_II"/>
</dbReference>
<dbReference type="InterPro" id="IPR002319">
    <property type="entry name" value="Phenylalanyl-tRNA_Synthase"/>
</dbReference>
<feature type="binding site" evidence="13">
    <location>
        <position position="259"/>
    </location>
    <ligand>
        <name>Mg(2+)</name>
        <dbReference type="ChEBI" id="CHEBI:18420"/>
        <note>shared with beta subunit</note>
    </ligand>
</feature>
<dbReference type="SUPFAM" id="SSF46589">
    <property type="entry name" value="tRNA-binding arm"/>
    <property type="match status" value="1"/>
</dbReference>
<dbReference type="GO" id="GO:0004826">
    <property type="term" value="F:phenylalanine-tRNA ligase activity"/>
    <property type="evidence" value="ECO:0007669"/>
    <property type="project" value="UniProtKB-EC"/>
</dbReference>
<dbReference type="PANTHER" id="PTHR11538">
    <property type="entry name" value="PHENYLALANYL-TRNA SYNTHETASE"/>
    <property type="match status" value="1"/>
</dbReference>
<keyword evidence="10 13" id="KW-0648">Protein biosynthesis</keyword>
<dbReference type="InterPro" id="IPR010978">
    <property type="entry name" value="tRNA-bd_arm"/>
</dbReference>
<evidence type="ECO:0000256" key="9">
    <source>
        <dbReference type="ARBA" id="ARBA00022842"/>
    </source>
</evidence>
<sequence length="359" mass="39202">MDELDKIRVAALAAVAAADSVEALEAARVAALGKKGSISGLMAALGKMDPEARKAAGAAMNAVKDEVAEAIAAAKSVLEAKALDARLAREKVDVTLPVRPDSQSGRIHPISQVMEEMAAIFAQMGFDVAEGPDIEDDFHNFTALNIPAEHPARQMHDTFYFGEREDGSRHLLRTHTSPVQIRTMLSKKPPIRIIAPGRTYRCDSDMTHTPMFHQIEGLVIDKTTNMGHLKGCLLEFVTTFFEVDEVPVRFRPSFFPFTEPSAEVDIGCSRDGGELKIGKGASWLEIGGSGMVHPNVLRACGIDPDEYQGFAFGMGVERMAMLKYGIPDLRTFFDSDLRWLKHYGFVPLDVPTLSGGLTR</sequence>
<evidence type="ECO:0000256" key="5">
    <source>
        <dbReference type="ARBA" id="ARBA00022598"/>
    </source>
</evidence>
<dbReference type="InterPro" id="IPR004529">
    <property type="entry name" value="Phe-tRNA-synth_IIc_asu"/>
</dbReference>
<keyword evidence="9 13" id="KW-0460">Magnesium</keyword>
<dbReference type="PROSITE" id="PS50862">
    <property type="entry name" value="AA_TRNA_LIGASE_II"/>
    <property type="match status" value="1"/>
</dbReference>
<evidence type="ECO:0000313" key="16">
    <source>
        <dbReference type="Proteomes" id="UP000680714"/>
    </source>
</evidence>
<keyword evidence="6 13" id="KW-0479">Metal-binding</keyword>
<name>A0ABS5IBG9_9PROT</name>
<evidence type="ECO:0000256" key="11">
    <source>
        <dbReference type="ARBA" id="ARBA00023146"/>
    </source>
</evidence>
<gene>
    <name evidence="13 15" type="primary">pheS</name>
    <name evidence="15" type="ORF">KEC16_08600</name>
</gene>
<dbReference type="HAMAP" id="MF_00281">
    <property type="entry name" value="Phe_tRNA_synth_alpha1"/>
    <property type="match status" value="1"/>
</dbReference>
<keyword evidence="5 13" id="KW-0436">Ligase</keyword>
<evidence type="ECO:0000256" key="4">
    <source>
        <dbReference type="ARBA" id="ARBA00022490"/>
    </source>
</evidence>
<comment type="caution">
    <text evidence="15">The sequence shown here is derived from an EMBL/GenBank/DDBJ whole genome shotgun (WGS) entry which is preliminary data.</text>
</comment>
<dbReference type="NCBIfam" id="TIGR00468">
    <property type="entry name" value="pheS"/>
    <property type="match status" value="1"/>
</dbReference>
<dbReference type="InterPro" id="IPR022911">
    <property type="entry name" value="Phe_tRNA_ligase_alpha1_bac"/>
</dbReference>
<comment type="subcellular location">
    <subcellularLocation>
        <location evidence="1 13">Cytoplasm</location>
    </subcellularLocation>
</comment>
<dbReference type="SUPFAM" id="SSF55681">
    <property type="entry name" value="Class II aaRS and biotin synthetases"/>
    <property type="match status" value="1"/>
</dbReference>
<dbReference type="CDD" id="cd00496">
    <property type="entry name" value="PheRS_alpha_core"/>
    <property type="match status" value="1"/>
</dbReference>
<dbReference type="Proteomes" id="UP000680714">
    <property type="component" value="Unassembled WGS sequence"/>
</dbReference>
<dbReference type="RefSeq" id="WP_211547868.1">
    <property type="nucleotide sequence ID" value="NZ_JAGTUF010000006.1"/>
</dbReference>
<keyword evidence="4 13" id="KW-0963">Cytoplasm</keyword>
<keyword evidence="7 13" id="KW-0547">Nucleotide-binding</keyword>
<evidence type="ECO:0000256" key="6">
    <source>
        <dbReference type="ARBA" id="ARBA00022723"/>
    </source>
</evidence>
<comment type="subunit">
    <text evidence="3 13">Tetramer of two alpha and two beta subunits.</text>
</comment>
<dbReference type="PANTHER" id="PTHR11538:SF41">
    <property type="entry name" value="PHENYLALANINE--TRNA LIGASE, MITOCHONDRIAL"/>
    <property type="match status" value="1"/>
</dbReference>
<comment type="similarity">
    <text evidence="2 13">Belongs to the class-II aminoacyl-tRNA synthetase family. Phe-tRNA synthetase alpha subunit type 1 subfamily.</text>
</comment>
<keyword evidence="16" id="KW-1185">Reference proteome</keyword>
<dbReference type="EC" id="6.1.1.20" evidence="13"/>
<dbReference type="Gene3D" id="3.30.930.10">
    <property type="entry name" value="Bira Bifunctional Protein, Domain 2"/>
    <property type="match status" value="1"/>
</dbReference>
<dbReference type="EMBL" id="JAGTUF010000006">
    <property type="protein sequence ID" value="MBR9971774.1"/>
    <property type="molecule type" value="Genomic_DNA"/>
</dbReference>
<protein>
    <recommendedName>
        <fullName evidence="13">Phenylalanine--tRNA ligase alpha subunit</fullName>
        <ecNumber evidence="13">6.1.1.20</ecNumber>
    </recommendedName>
    <alternativeName>
        <fullName evidence="13">Phenylalanyl-tRNA synthetase alpha subunit</fullName>
        <shortName evidence="13">PheRS</shortName>
    </alternativeName>
</protein>
<reference evidence="15 16" key="1">
    <citation type="submission" date="2021-04" db="EMBL/GenBank/DDBJ databases">
        <title>Magnetospirillum sulfuroxidans sp. nov., a facultative chemolithoautotrophic sulfur-oxidizing alphaproteobacterium isolated from freshwater sediment and proposals for Paramagetospirillum gen. nov., and Magnetospirillaceae fam. nov.</title>
        <authorList>
            <person name="Koziaeva V."/>
            <person name="Geelhoed J.S."/>
            <person name="Sorokin D.Y."/>
            <person name="Grouzdev D.S."/>
        </authorList>
    </citation>
    <scope>NUCLEOTIDE SEQUENCE [LARGE SCALE GENOMIC DNA]</scope>
    <source>
        <strain evidence="15 16">J10</strain>
    </source>
</reference>
<dbReference type="InterPro" id="IPR004188">
    <property type="entry name" value="Phe-tRNA_ligase_II_N"/>
</dbReference>
<evidence type="ECO:0000256" key="3">
    <source>
        <dbReference type="ARBA" id="ARBA00011209"/>
    </source>
</evidence>
<organism evidence="15 16">
    <name type="scientific">Magnetospirillum sulfuroxidans</name>
    <dbReference type="NCBI Taxonomy" id="611300"/>
    <lineage>
        <taxon>Bacteria</taxon>
        <taxon>Pseudomonadati</taxon>
        <taxon>Pseudomonadota</taxon>
        <taxon>Alphaproteobacteria</taxon>
        <taxon>Rhodospirillales</taxon>
        <taxon>Rhodospirillaceae</taxon>
        <taxon>Magnetospirillum</taxon>
    </lineage>
</organism>
<evidence type="ECO:0000256" key="2">
    <source>
        <dbReference type="ARBA" id="ARBA00010207"/>
    </source>
</evidence>
<comment type="catalytic activity">
    <reaction evidence="12 13">
        <text>tRNA(Phe) + L-phenylalanine + ATP = L-phenylalanyl-tRNA(Phe) + AMP + diphosphate + H(+)</text>
        <dbReference type="Rhea" id="RHEA:19413"/>
        <dbReference type="Rhea" id="RHEA-COMP:9668"/>
        <dbReference type="Rhea" id="RHEA-COMP:9699"/>
        <dbReference type="ChEBI" id="CHEBI:15378"/>
        <dbReference type="ChEBI" id="CHEBI:30616"/>
        <dbReference type="ChEBI" id="CHEBI:33019"/>
        <dbReference type="ChEBI" id="CHEBI:58095"/>
        <dbReference type="ChEBI" id="CHEBI:78442"/>
        <dbReference type="ChEBI" id="CHEBI:78531"/>
        <dbReference type="ChEBI" id="CHEBI:456215"/>
        <dbReference type="EC" id="6.1.1.20"/>
    </reaction>
</comment>
<evidence type="ECO:0000256" key="7">
    <source>
        <dbReference type="ARBA" id="ARBA00022741"/>
    </source>
</evidence>